<evidence type="ECO:0000256" key="1">
    <source>
        <dbReference type="SAM" id="Phobius"/>
    </source>
</evidence>
<keyword evidence="1" id="KW-0812">Transmembrane</keyword>
<protein>
    <submittedName>
        <fullName evidence="2">Uncharacterized protein</fullName>
    </submittedName>
</protein>
<proteinExistence type="predicted"/>
<keyword evidence="1" id="KW-0472">Membrane</keyword>
<dbReference type="Proteomes" id="UP000053257">
    <property type="component" value="Unassembled WGS sequence"/>
</dbReference>
<evidence type="ECO:0000313" key="2">
    <source>
        <dbReference type="EMBL" id="KIP02505.1"/>
    </source>
</evidence>
<organism evidence="2 3">
    <name type="scientific">Phlebiopsis gigantea (strain 11061_1 CR5-6)</name>
    <name type="common">White-rot fungus</name>
    <name type="synonym">Peniophora gigantea</name>
    <dbReference type="NCBI Taxonomy" id="745531"/>
    <lineage>
        <taxon>Eukaryota</taxon>
        <taxon>Fungi</taxon>
        <taxon>Dikarya</taxon>
        <taxon>Basidiomycota</taxon>
        <taxon>Agaricomycotina</taxon>
        <taxon>Agaricomycetes</taxon>
        <taxon>Polyporales</taxon>
        <taxon>Phanerochaetaceae</taxon>
        <taxon>Phlebiopsis</taxon>
    </lineage>
</organism>
<dbReference type="AlphaFoldDB" id="A0A0C3S3M7"/>
<name>A0A0C3S3M7_PHLG1</name>
<gene>
    <name evidence="2" type="ORF">PHLGIDRAFT_291705</name>
</gene>
<dbReference type="HOGENOM" id="CLU_1161510_0_0_1"/>
<keyword evidence="3" id="KW-1185">Reference proteome</keyword>
<sequence>MLAIVFGIVIALVILLLFVYWFLRKRYDRHRAKEHSFRLGQAERAAADTLALSAQTNLEDKSLGVVRNHTSPGSFTSQNPLLSASANMSSAAFSVGRTTTDMSTLSLAQRPLQPLDGPRSASPRDLVPANVTRSLTLTSMASSGTAVTKSSDLVLNRLQSVPDTEEEVRPTSPARQSPFAFLSEAPSAFQMNFGGMRANKEDADSLKTDFLQLQSSHFFSRSAQPWAQQSVLLVRLICR</sequence>
<evidence type="ECO:0000313" key="3">
    <source>
        <dbReference type="Proteomes" id="UP000053257"/>
    </source>
</evidence>
<feature type="transmembrane region" description="Helical" evidence="1">
    <location>
        <begin position="6"/>
        <end position="23"/>
    </location>
</feature>
<keyword evidence="1" id="KW-1133">Transmembrane helix</keyword>
<accession>A0A0C3S3M7</accession>
<dbReference type="EMBL" id="KN840670">
    <property type="protein sequence ID" value="KIP02505.1"/>
    <property type="molecule type" value="Genomic_DNA"/>
</dbReference>
<dbReference type="CDD" id="cd12087">
    <property type="entry name" value="TM_EGFR-like"/>
    <property type="match status" value="1"/>
</dbReference>
<reference evidence="2 3" key="1">
    <citation type="journal article" date="2014" name="PLoS Genet.">
        <title>Analysis of the Phlebiopsis gigantea genome, transcriptome and secretome provides insight into its pioneer colonization strategies of wood.</title>
        <authorList>
            <person name="Hori C."/>
            <person name="Ishida T."/>
            <person name="Igarashi K."/>
            <person name="Samejima M."/>
            <person name="Suzuki H."/>
            <person name="Master E."/>
            <person name="Ferreira P."/>
            <person name="Ruiz-Duenas F.J."/>
            <person name="Held B."/>
            <person name="Canessa P."/>
            <person name="Larrondo L.F."/>
            <person name="Schmoll M."/>
            <person name="Druzhinina I.S."/>
            <person name="Kubicek C.P."/>
            <person name="Gaskell J.A."/>
            <person name="Kersten P."/>
            <person name="St John F."/>
            <person name="Glasner J."/>
            <person name="Sabat G."/>
            <person name="Splinter BonDurant S."/>
            <person name="Syed K."/>
            <person name="Yadav J."/>
            <person name="Mgbeahuruike A.C."/>
            <person name="Kovalchuk A."/>
            <person name="Asiegbu F.O."/>
            <person name="Lackner G."/>
            <person name="Hoffmeister D."/>
            <person name="Rencoret J."/>
            <person name="Gutierrez A."/>
            <person name="Sun H."/>
            <person name="Lindquist E."/>
            <person name="Barry K."/>
            <person name="Riley R."/>
            <person name="Grigoriev I.V."/>
            <person name="Henrissat B."/>
            <person name="Kues U."/>
            <person name="Berka R.M."/>
            <person name="Martinez A.T."/>
            <person name="Covert S.F."/>
            <person name="Blanchette R.A."/>
            <person name="Cullen D."/>
        </authorList>
    </citation>
    <scope>NUCLEOTIDE SEQUENCE [LARGE SCALE GENOMIC DNA]</scope>
    <source>
        <strain evidence="2 3">11061_1 CR5-6</strain>
    </source>
</reference>